<gene>
    <name evidence="2" type="ORF">AOT14_12010</name>
</gene>
<evidence type="ECO:0008006" key="4">
    <source>
        <dbReference type="Google" id="ProtNLM"/>
    </source>
</evidence>
<organism evidence="2 3">
    <name type="scientific">Stenotrophomonas acidaminiphila</name>
    <dbReference type="NCBI Taxonomy" id="128780"/>
    <lineage>
        <taxon>Bacteria</taxon>
        <taxon>Pseudomonadati</taxon>
        <taxon>Pseudomonadota</taxon>
        <taxon>Gammaproteobacteria</taxon>
        <taxon>Lysobacterales</taxon>
        <taxon>Lysobacteraceae</taxon>
        <taxon>Stenotrophomonas</taxon>
    </lineage>
</organism>
<keyword evidence="1" id="KW-0812">Transmembrane</keyword>
<dbReference type="Proteomes" id="UP000061010">
    <property type="component" value="Chromosome"/>
</dbReference>
<dbReference type="EMBL" id="CP012900">
    <property type="protein sequence ID" value="ALJ27612.1"/>
    <property type="molecule type" value="Genomic_DNA"/>
</dbReference>
<protein>
    <recommendedName>
        <fullName evidence="4">Transmembrane protein</fullName>
    </recommendedName>
</protein>
<evidence type="ECO:0000256" key="1">
    <source>
        <dbReference type="SAM" id="Phobius"/>
    </source>
</evidence>
<reference evidence="2 3" key="1">
    <citation type="journal article" date="2015" name="Genome Announc.">
        <title>Complete Genome Sequencing of Stenotrophomonas acidaminiphila ZAC14D2_NAIMI4_2, a Multidrug-Resistant Strain Isolated from Sediments of a Polluted River in Mexico, Uncovers New Antibiotic Resistance Genes and a Novel Class-II Lasso Peptide Biosynthesis Gene Cluster.</title>
        <authorList>
            <person name="Vinuesa P."/>
            <person name="Ochoa-Sanchez L.E."/>
        </authorList>
    </citation>
    <scope>NUCLEOTIDE SEQUENCE [LARGE SCALE GENOMIC DNA]</scope>
    <source>
        <strain evidence="2 3">ZAC14D2_NAIMI4_2</strain>
    </source>
</reference>
<feature type="transmembrane region" description="Helical" evidence="1">
    <location>
        <begin position="36"/>
        <end position="56"/>
    </location>
</feature>
<proteinExistence type="predicted"/>
<keyword evidence="1" id="KW-1133">Transmembrane helix</keyword>
<name>A0A0S1AXR1_9GAMM</name>
<evidence type="ECO:0000313" key="3">
    <source>
        <dbReference type="Proteomes" id="UP000061010"/>
    </source>
</evidence>
<dbReference type="KEGG" id="sacz:AOT14_12010"/>
<dbReference type="OrthoDB" id="9964567at2"/>
<dbReference type="PATRIC" id="fig|128780.6.peg.1205"/>
<accession>A0A0S1AXR1</accession>
<evidence type="ECO:0000313" key="2">
    <source>
        <dbReference type="EMBL" id="ALJ27612.1"/>
    </source>
</evidence>
<dbReference type="AlphaFoldDB" id="A0A0S1AXR1"/>
<keyword evidence="1" id="KW-0472">Membrane</keyword>
<sequence>MRFQHGLALPATIALPLLAGAVVAIAAGYRRVPAGGAVLSVLTAMVLALAVVVPLASRCPATRDVTLVMPRLLAPEQRRTLRRTTVLCPAVYRSRRDGRDECLVSDGDGGASVGCG</sequence>
<keyword evidence="3" id="KW-1185">Reference proteome</keyword>